<name>A0ABW8GIN6_9PROT</name>
<dbReference type="Gene3D" id="3.30.450.20">
    <property type="entry name" value="PAS domain"/>
    <property type="match status" value="1"/>
</dbReference>
<protein>
    <submittedName>
        <fullName evidence="6">Bifunctional diguanylate cyclase/phosphodiesterase</fullName>
    </submittedName>
</protein>
<evidence type="ECO:0000313" key="6">
    <source>
        <dbReference type="EMBL" id="MFJ5445244.1"/>
    </source>
</evidence>
<dbReference type="NCBIfam" id="TIGR00229">
    <property type="entry name" value="sensory_box"/>
    <property type="match status" value="1"/>
</dbReference>
<dbReference type="InterPro" id="IPR000160">
    <property type="entry name" value="GGDEF_dom"/>
</dbReference>
<dbReference type="PANTHER" id="PTHR44757">
    <property type="entry name" value="DIGUANYLATE CYCLASE DGCP"/>
    <property type="match status" value="1"/>
</dbReference>
<dbReference type="RefSeq" id="WP_400879247.1">
    <property type="nucleotide sequence ID" value="NZ_JBIWXY010000001.1"/>
</dbReference>
<dbReference type="Pfam" id="PF13426">
    <property type="entry name" value="PAS_9"/>
    <property type="match status" value="1"/>
</dbReference>
<feature type="domain" description="GGDEF" evidence="5">
    <location>
        <begin position="238"/>
        <end position="375"/>
    </location>
</feature>
<dbReference type="SMART" id="SM00052">
    <property type="entry name" value="EAL"/>
    <property type="match status" value="1"/>
</dbReference>
<feature type="domain" description="PAC" evidence="3">
    <location>
        <begin position="154"/>
        <end position="206"/>
    </location>
</feature>
<dbReference type="InterPro" id="IPR052155">
    <property type="entry name" value="Biofilm_reg_signaling"/>
</dbReference>
<dbReference type="InterPro" id="IPR043128">
    <property type="entry name" value="Rev_trsase/Diguanyl_cyclase"/>
</dbReference>
<evidence type="ECO:0000259" key="4">
    <source>
        <dbReference type="PROSITE" id="PS50883"/>
    </source>
</evidence>
<comment type="caution">
    <text evidence="6">The sequence shown here is derived from an EMBL/GenBank/DDBJ whole genome shotgun (WGS) entry which is preliminary data.</text>
</comment>
<dbReference type="PANTHER" id="PTHR44757:SF2">
    <property type="entry name" value="BIOFILM ARCHITECTURE MAINTENANCE PROTEIN MBAA"/>
    <property type="match status" value="1"/>
</dbReference>
<dbReference type="SMART" id="SM00267">
    <property type="entry name" value="GGDEF"/>
    <property type="match status" value="1"/>
</dbReference>
<dbReference type="SUPFAM" id="SSF55785">
    <property type="entry name" value="PYP-like sensor domain (PAS domain)"/>
    <property type="match status" value="1"/>
</dbReference>
<gene>
    <name evidence="6" type="ORF">ACIKP9_03295</name>
</gene>
<keyword evidence="7" id="KW-1185">Reference proteome</keyword>
<dbReference type="Gene3D" id="3.30.70.270">
    <property type="match status" value="1"/>
</dbReference>
<dbReference type="NCBIfam" id="TIGR00254">
    <property type="entry name" value="GGDEF"/>
    <property type="match status" value="1"/>
</dbReference>
<dbReference type="InterPro" id="IPR035919">
    <property type="entry name" value="EAL_sf"/>
</dbReference>
<dbReference type="InterPro" id="IPR001610">
    <property type="entry name" value="PAC"/>
</dbReference>
<dbReference type="EMBL" id="JBIWXY010000001">
    <property type="protein sequence ID" value="MFJ5445244.1"/>
    <property type="molecule type" value="Genomic_DNA"/>
</dbReference>
<dbReference type="PROSITE" id="PS50887">
    <property type="entry name" value="GGDEF"/>
    <property type="match status" value="1"/>
</dbReference>
<accession>A0ABW8GIN6</accession>
<dbReference type="CDD" id="cd01948">
    <property type="entry name" value="EAL"/>
    <property type="match status" value="1"/>
</dbReference>
<dbReference type="PROSITE" id="PS50883">
    <property type="entry name" value="EAL"/>
    <property type="match status" value="1"/>
</dbReference>
<dbReference type="SMART" id="SM00091">
    <property type="entry name" value="PAS"/>
    <property type="match status" value="1"/>
</dbReference>
<keyword evidence="1" id="KW-0175">Coiled coil</keyword>
<dbReference type="InterPro" id="IPR001633">
    <property type="entry name" value="EAL_dom"/>
</dbReference>
<dbReference type="Proteomes" id="UP001617669">
    <property type="component" value="Unassembled WGS sequence"/>
</dbReference>
<feature type="domain" description="PAS" evidence="2">
    <location>
        <begin position="79"/>
        <end position="125"/>
    </location>
</feature>
<reference evidence="6 7" key="1">
    <citation type="submission" date="2024-11" db="EMBL/GenBank/DDBJ databases">
        <authorList>
            <person name="Kaparullina E.N."/>
            <person name="Delegan Y.A."/>
            <person name="Doronina N.V."/>
        </authorList>
    </citation>
    <scope>NUCLEOTIDE SEQUENCE [LARGE SCALE GENOMIC DNA]</scope>
    <source>
        <strain evidence="6 7">7sh_L</strain>
    </source>
</reference>
<dbReference type="InterPro" id="IPR000014">
    <property type="entry name" value="PAS"/>
</dbReference>
<feature type="coiled-coil region" evidence="1">
    <location>
        <begin position="55"/>
        <end position="89"/>
    </location>
</feature>
<evidence type="ECO:0000256" key="1">
    <source>
        <dbReference type="SAM" id="Coils"/>
    </source>
</evidence>
<evidence type="ECO:0000313" key="7">
    <source>
        <dbReference type="Proteomes" id="UP001617669"/>
    </source>
</evidence>
<dbReference type="InterPro" id="IPR029787">
    <property type="entry name" value="Nucleotide_cyclase"/>
</dbReference>
<organism evidence="6 7">
    <name type="scientific">Methylobacillus methanolivorans</name>
    <dbReference type="NCBI Taxonomy" id="1848927"/>
    <lineage>
        <taxon>Bacteria</taxon>
        <taxon>Pseudomonadati</taxon>
        <taxon>Pseudomonadota</taxon>
        <taxon>Betaproteobacteria</taxon>
        <taxon>Nitrosomonadales</taxon>
        <taxon>Methylophilaceae</taxon>
        <taxon>Methylobacillus</taxon>
    </lineage>
</organism>
<sequence length="635" mass="72434">MFAVVTLLIKTESDGMTFFMGNTSSRLVFFDFLVGMQSFKWPQWLEKLAKHLLPSMELQEQYDLLQQEITDLKKQLLEAENELRITRHAFESQDGILVTDANNIILKVNSAFTRLTGYRQDEVLGMTPSLLKSGRQNADFYRKMWTELREHHYWQGEVWDKRKDGTIYPKLLTIKAITDDSHHVINYIATFSDVSQQKEAKENIYRLAFYDPLTQLPNRRLLMDRLSLALVNSQKNKSYGAILFIDLDNFKTLNDTKGHDFGDLLLMEVGSRLSSSVRQSDMVARFGGDEFLVILEDISSDEQIATQGALRVAEKVCQAIRHTYEIKGYHYHCTASIGISLLSGGNNIHEVLRRADTAMYHAKQTGRDAYCLFDPQMQAMIEHKAGLEADLRVAVNQNQLLLYYQIQVDAEQRAYGAEVLLRWLHPERGLVQPTQFISLAEETGLILPIGHYVLMSACQQLKAWEQSESTRDLVLSVNISIRQLCQDDFVKQIKDILEVTQVNPSKLKIELTESLVMDGTSDNAKKMLELQQLGIHFAMDDFGTGYSSLVHLKRLPLNQLKIDRSFVGNIVNNPNDAVIVRAIIAMAAALDLEVIAEGVESQEQMEILRQYGCKAFQGYLFSRPLPLEEFHGLLH</sequence>
<dbReference type="Gene3D" id="3.20.20.450">
    <property type="entry name" value="EAL domain"/>
    <property type="match status" value="1"/>
</dbReference>
<proteinExistence type="predicted"/>
<dbReference type="Pfam" id="PF00990">
    <property type="entry name" value="GGDEF"/>
    <property type="match status" value="1"/>
</dbReference>
<evidence type="ECO:0000259" key="5">
    <source>
        <dbReference type="PROSITE" id="PS50887"/>
    </source>
</evidence>
<dbReference type="SMART" id="SM00086">
    <property type="entry name" value="PAC"/>
    <property type="match status" value="1"/>
</dbReference>
<evidence type="ECO:0000259" key="2">
    <source>
        <dbReference type="PROSITE" id="PS50112"/>
    </source>
</evidence>
<dbReference type="SUPFAM" id="SSF55073">
    <property type="entry name" value="Nucleotide cyclase"/>
    <property type="match status" value="1"/>
</dbReference>
<dbReference type="PROSITE" id="PS50113">
    <property type="entry name" value="PAC"/>
    <property type="match status" value="1"/>
</dbReference>
<dbReference type="CDD" id="cd00130">
    <property type="entry name" value="PAS"/>
    <property type="match status" value="1"/>
</dbReference>
<dbReference type="InterPro" id="IPR035965">
    <property type="entry name" value="PAS-like_dom_sf"/>
</dbReference>
<dbReference type="SUPFAM" id="SSF141868">
    <property type="entry name" value="EAL domain-like"/>
    <property type="match status" value="1"/>
</dbReference>
<feature type="domain" description="EAL" evidence="4">
    <location>
        <begin position="384"/>
        <end position="635"/>
    </location>
</feature>
<dbReference type="PROSITE" id="PS50112">
    <property type="entry name" value="PAS"/>
    <property type="match status" value="1"/>
</dbReference>
<dbReference type="InterPro" id="IPR000700">
    <property type="entry name" value="PAS-assoc_C"/>
</dbReference>
<evidence type="ECO:0000259" key="3">
    <source>
        <dbReference type="PROSITE" id="PS50113"/>
    </source>
</evidence>
<dbReference type="Pfam" id="PF00563">
    <property type="entry name" value="EAL"/>
    <property type="match status" value="1"/>
</dbReference>
<dbReference type="CDD" id="cd01949">
    <property type="entry name" value="GGDEF"/>
    <property type="match status" value="1"/>
</dbReference>